<dbReference type="PROSITE" id="PS50067">
    <property type="entry name" value="KINESIN_MOTOR_2"/>
    <property type="match status" value="1"/>
</dbReference>
<dbReference type="GO" id="GO:0003777">
    <property type="term" value="F:microtubule motor activity"/>
    <property type="evidence" value="ECO:0007669"/>
    <property type="project" value="InterPro"/>
</dbReference>
<dbReference type="Pfam" id="PF00225">
    <property type="entry name" value="Kinesin"/>
    <property type="match status" value="1"/>
</dbReference>
<dbReference type="Gene3D" id="3.40.850.10">
    <property type="entry name" value="Kinesin motor domain"/>
    <property type="match status" value="1"/>
</dbReference>
<dbReference type="VEuPathDB" id="TriTrypDB:TcIL3000_8_6740"/>
<dbReference type="GO" id="GO:0007018">
    <property type="term" value="P:microtubule-based movement"/>
    <property type="evidence" value="ECO:0007669"/>
    <property type="project" value="InterPro"/>
</dbReference>
<reference evidence="4" key="1">
    <citation type="journal article" date="2012" name="Proc. Natl. Acad. Sci. U.S.A.">
        <title>Antigenic diversity is generated by distinct evolutionary mechanisms in African trypanosome species.</title>
        <authorList>
            <person name="Jackson A.P."/>
            <person name="Berry A."/>
            <person name="Aslett M."/>
            <person name="Allison H.C."/>
            <person name="Burton P."/>
            <person name="Vavrova-Anderson J."/>
            <person name="Brown R."/>
            <person name="Browne H."/>
            <person name="Corton N."/>
            <person name="Hauser H."/>
            <person name="Gamble J."/>
            <person name="Gilderthorp R."/>
            <person name="Marcello L."/>
            <person name="McQuillan J."/>
            <person name="Otto T.D."/>
            <person name="Quail M.A."/>
            <person name="Sanders M.J."/>
            <person name="van Tonder A."/>
            <person name="Ginger M.L."/>
            <person name="Field M.C."/>
            <person name="Barry J.D."/>
            <person name="Hertz-Fowler C."/>
            <person name="Berriman M."/>
        </authorList>
    </citation>
    <scope>NUCLEOTIDE SEQUENCE</scope>
    <source>
        <strain evidence="4">IL3000</strain>
    </source>
</reference>
<dbReference type="GO" id="GO:0005524">
    <property type="term" value="F:ATP binding"/>
    <property type="evidence" value="ECO:0007669"/>
    <property type="project" value="InterPro"/>
</dbReference>
<evidence type="ECO:0000256" key="2">
    <source>
        <dbReference type="SAM" id="MobiDB-lite"/>
    </source>
</evidence>
<dbReference type="InterPro" id="IPR027417">
    <property type="entry name" value="P-loop_NTPase"/>
</dbReference>
<dbReference type="PRINTS" id="PR00380">
    <property type="entry name" value="KINESINHEAVY"/>
</dbReference>
<dbReference type="EMBL" id="HE575321">
    <property type="protein sequence ID" value="CCC92447.1"/>
    <property type="molecule type" value="Genomic_DNA"/>
</dbReference>
<comment type="similarity">
    <text evidence="1">Belongs to the TRAFAC class myosin-kinesin ATPase superfamily. Kinesin family.</text>
</comment>
<dbReference type="GO" id="GO:0016887">
    <property type="term" value="F:ATP hydrolysis activity"/>
    <property type="evidence" value="ECO:0007669"/>
    <property type="project" value="TreeGrafter"/>
</dbReference>
<feature type="region of interest" description="Disordered" evidence="2">
    <location>
        <begin position="1"/>
        <end position="21"/>
    </location>
</feature>
<dbReference type="GO" id="GO:0008017">
    <property type="term" value="F:microtubule binding"/>
    <property type="evidence" value="ECO:0007669"/>
    <property type="project" value="InterPro"/>
</dbReference>
<dbReference type="InterPro" id="IPR036961">
    <property type="entry name" value="Kinesin_motor_dom_sf"/>
</dbReference>
<dbReference type="PANTHER" id="PTHR24115">
    <property type="entry name" value="KINESIN-RELATED"/>
    <property type="match status" value="1"/>
</dbReference>
<evidence type="ECO:0000313" key="4">
    <source>
        <dbReference type="EMBL" id="CCC92447.1"/>
    </source>
</evidence>
<feature type="compositionally biased region" description="Basic and acidic residues" evidence="2">
    <location>
        <begin position="10"/>
        <end position="19"/>
    </location>
</feature>
<dbReference type="GO" id="GO:0005874">
    <property type="term" value="C:microtubule"/>
    <property type="evidence" value="ECO:0007669"/>
    <property type="project" value="TreeGrafter"/>
</dbReference>
<dbReference type="InterPro" id="IPR027640">
    <property type="entry name" value="Kinesin-like_fam"/>
</dbReference>
<accession>G0UST4</accession>
<protein>
    <submittedName>
        <fullName evidence="4">Putative kinesin</fullName>
    </submittedName>
</protein>
<name>G0UST4_TRYCI</name>
<gene>
    <name evidence="4" type="ORF">TCIL3000_8_6740</name>
</gene>
<dbReference type="PANTHER" id="PTHR24115:SF991">
    <property type="entry name" value="PUTATIVE-RELATED"/>
    <property type="match status" value="1"/>
</dbReference>
<evidence type="ECO:0000256" key="1">
    <source>
        <dbReference type="PROSITE-ProRule" id="PRU00283"/>
    </source>
</evidence>
<proteinExistence type="inferred from homology"/>
<dbReference type="SMART" id="SM00129">
    <property type="entry name" value="KISc"/>
    <property type="match status" value="1"/>
</dbReference>
<sequence>MPSNTRSSTKPRDVVEEGSGKGLGCSLSLGLLPRFVLVLLERRGSMVRLDDETDFSPKLNAVPRSPAISTAGTRERITDSRREHGLLLTLKDITFYGVELYMDELRDLLHPTRRNIPISGDIGGLDAFCQKLNEPGLTAGLKGGSGASDGVGKSDATSRIGGGVPITSVEDFHRFYALAAQNRVTKGHQRNDISSRSHAIFILQLRFELVDAPDEISPSAAYLGTSGPNGTKCSDVGGIRGAGPSTTTCSNSLFSYVAVVDLAGSECVKQSNVEGIELREAQYINKSLSAFSAVLLALYQQSNHVPYRDSKLTRLLKPCLEYGKVLVLAHVSPCGKKEALGSLRFAEQLRHASVKIHNFLNASNELLAAFEDLNNPDMEERFAQYRKAAEEHALLCKEIRLAHFSKDSEKIRELLPGKPSLHSTNRITGDSPFESVWNFKMGVPSTQKRNDVREYVISNLTKRQLRCHYDAVESYLHHAQEDIKREQDEYISFATQRKKKDIEEMRLIVERMRFCNAQLAEENSQPVLRDAHAMEIKQRLKDMAAEVTKCAGEKLLLLEGIRVIRQRATIQKDLEQCLDEQLRAPPEGSVVSGTSLQSMTDSNFDEDMESIYNMQQLLSKEMSHLRNESTCFVRCDEIWEGLWARAMRQQILLTVALELEMMEGILLRPDSIHWAIQSVGACGRGIMSATSPAEVDDDVAEKATVDFGSFGEGQATDGKQLLTVLKKALRQTANSCSSVTGGLQRCDGLDHATDNISCDRSQINGESPPAPVVPIPLTLSNGEVVKSAYTLTGSYSDESKLQEAAVEKLLRDGVFCELSHLPFGFDMRELFATQREVSMHTQREKSSVPFGHWGVLRLVRLGKDASSYCLEFSQRTYTTGSKGHDRRVMSIPLDEPQLCITMHVIESDSPAATEEPHDEGSAALTFPLIVLELKGVPVPATRSHQEAHQLRQQHVREEWSSYLGDSARFANGRQLGPQCSGVTLLNSGLDTVSSQGAVLSRRLDCDGELVLPAAAMSSCERGNGIFLIQFSEPVVSTQNRTESIECVVAALAGLTLPSFVIPAASAAHACWKGQTISSDVRPIEVGSDAVGAYRDVYVVSYNHMPHILLNAYGGPLSNGGIPLKDTTKPSTVSMGLSASPLVYASTLGIYFYFMKDHEFTSSLNSSVITVAAAINGVTTGLDPINNRRTPRGRPTGVFATALNGLFRVASLAAPRGNGGGYGDDAGVDIDSSALGLGPAAGYGGEDELTATLLSRIQSLQLFRRKACARLRQQIFDAEDIKAELLYSYSEMEFMRGSHIKDIVTECRDVIGLPRQHRDGMEGPLRITIQVDPMLCRELCGTSVPWTIWQWAHRWQALQEACQQQQQQQMGFLGAGAASHYDGENDSNNPSLVEAGAVTSNSLKRTEGWSELSIDFEDLPLFLSGMS</sequence>
<comment type="caution">
    <text evidence="1">Lacks conserved residue(s) required for the propagation of feature annotation.</text>
</comment>
<dbReference type="GO" id="GO:0005871">
    <property type="term" value="C:kinesin complex"/>
    <property type="evidence" value="ECO:0007669"/>
    <property type="project" value="TreeGrafter"/>
</dbReference>
<evidence type="ECO:0000259" key="3">
    <source>
        <dbReference type="PROSITE" id="PS50067"/>
    </source>
</evidence>
<feature type="domain" description="Kinesin motor" evidence="3">
    <location>
        <begin position="1"/>
        <end position="352"/>
    </location>
</feature>
<organism evidence="4">
    <name type="scientific">Trypanosoma congolense (strain IL3000)</name>
    <dbReference type="NCBI Taxonomy" id="1068625"/>
    <lineage>
        <taxon>Eukaryota</taxon>
        <taxon>Discoba</taxon>
        <taxon>Euglenozoa</taxon>
        <taxon>Kinetoplastea</taxon>
        <taxon>Metakinetoplastina</taxon>
        <taxon>Trypanosomatida</taxon>
        <taxon>Trypanosomatidae</taxon>
        <taxon>Trypanosoma</taxon>
        <taxon>Nannomonas</taxon>
    </lineage>
</organism>
<dbReference type="SUPFAM" id="SSF52540">
    <property type="entry name" value="P-loop containing nucleoside triphosphate hydrolases"/>
    <property type="match status" value="1"/>
</dbReference>
<dbReference type="InterPro" id="IPR001752">
    <property type="entry name" value="Kinesin_motor_dom"/>
</dbReference>